<feature type="transmembrane region" description="Helical" evidence="3">
    <location>
        <begin position="45"/>
        <end position="62"/>
    </location>
</feature>
<dbReference type="InterPro" id="IPR004089">
    <property type="entry name" value="MCPsignal_dom"/>
</dbReference>
<evidence type="ECO:0000256" key="3">
    <source>
        <dbReference type="SAM" id="Phobius"/>
    </source>
</evidence>
<keyword evidence="1 2" id="KW-0807">Transducer</keyword>
<dbReference type="SUPFAM" id="SSF58104">
    <property type="entry name" value="Methyl-accepting chemotaxis protein (MCP) signaling domain"/>
    <property type="match status" value="1"/>
</dbReference>
<dbReference type="Proteomes" id="UP000463051">
    <property type="component" value="Unassembled WGS sequence"/>
</dbReference>
<feature type="transmembrane region" description="Helical" evidence="3">
    <location>
        <begin position="83"/>
        <end position="109"/>
    </location>
</feature>
<keyword evidence="3" id="KW-1133">Transmembrane helix</keyword>
<dbReference type="AlphaFoldDB" id="A0A7X2H3U3"/>
<dbReference type="PROSITE" id="PS50111">
    <property type="entry name" value="CHEMOTAXIS_TRANSDUC_2"/>
    <property type="match status" value="1"/>
</dbReference>
<reference evidence="5 6" key="1">
    <citation type="submission" date="2019-11" db="EMBL/GenBank/DDBJ databases">
        <title>Paenibacillus monticola sp. nov., a novel PGPR strain isolated from mountain sample in China.</title>
        <authorList>
            <person name="Zhao Q."/>
            <person name="Li H.-P."/>
            <person name="Zhang J.-L."/>
        </authorList>
    </citation>
    <scope>NUCLEOTIDE SEQUENCE [LARGE SCALE GENOMIC DNA]</scope>
    <source>
        <strain evidence="5 6">LC-T2</strain>
    </source>
</reference>
<dbReference type="EMBL" id="WJXB01000002">
    <property type="protein sequence ID" value="MRN52933.1"/>
    <property type="molecule type" value="Genomic_DNA"/>
</dbReference>
<comment type="caution">
    <text evidence="5">The sequence shown here is derived from an EMBL/GenBank/DDBJ whole genome shotgun (WGS) entry which is preliminary data.</text>
</comment>
<evidence type="ECO:0000256" key="1">
    <source>
        <dbReference type="ARBA" id="ARBA00023224"/>
    </source>
</evidence>
<proteinExistence type="predicted"/>
<dbReference type="RefSeq" id="WP_154117924.1">
    <property type="nucleotide sequence ID" value="NZ_WJXB01000002.1"/>
</dbReference>
<organism evidence="5 6">
    <name type="scientific">Paenibacillus monticola</name>
    <dbReference type="NCBI Taxonomy" id="2666075"/>
    <lineage>
        <taxon>Bacteria</taxon>
        <taxon>Bacillati</taxon>
        <taxon>Bacillota</taxon>
        <taxon>Bacilli</taxon>
        <taxon>Bacillales</taxon>
        <taxon>Paenibacillaceae</taxon>
        <taxon>Paenibacillus</taxon>
    </lineage>
</organism>
<evidence type="ECO:0000313" key="6">
    <source>
        <dbReference type="Proteomes" id="UP000463051"/>
    </source>
</evidence>
<dbReference type="PANTHER" id="PTHR32089">
    <property type="entry name" value="METHYL-ACCEPTING CHEMOTAXIS PROTEIN MCPB"/>
    <property type="match status" value="1"/>
</dbReference>
<accession>A0A7X2H3U3</accession>
<sequence>MMINKKRLMFGFACLIAMMSIVVQVSYLLMNDQHTAHTSFSEYKYLTIIVAILPLVFLILSYSAKLLKKESHIPLYNSLSMTFASISMVAGANGMVEFHFSIFMVIAIIAFYENITLIIIMTVIFAIEHIVGYLILPEFIFGSHEYTFSMVLIHAGFLIMMSGATVVHILNTRKVTLGLEVEKKEKQMLIQNTISQLMTSSKKLVESVDSLSENTGRTMKANKEVTESMQNVTRGTNNQAQSSKESARAMEEMALGIQRIAENSSAVSEAAQNMLKKSELGNESMEDTMHQLSKIKQSTDKVSEAVHDLENQSNEVESIAEIISEIAAQTNLLSLNASIEAARAGEHGRGFNVVATEVRKLASQTDHSAQKIAALIQKIQFSTSHVSILMKEGAEEVAIGNSMVQNAKISFETILESSKEVTFQIQEISAASEEMSAGSEQVTASIEDIANNSANTALEVQRVSDSSLQTQISIDNMNNSTYDLNNLAHELNVLTENLSV</sequence>
<feature type="transmembrane region" description="Helical" evidence="3">
    <location>
        <begin position="115"/>
        <end position="136"/>
    </location>
</feature>
<keyword evidence="6" id="KW-1185">Reference proteome</keyword>
<evidence type="ECO:0000259" key="4">
    <source>
        <dbReference type="PROSITE" id="PS50111"/>
    </source>
</evidence>
<dbReference type="PANTHER" id="PTHR32089:SF112">
    <property type="entry name" value="LYSOZYME-LIKE PROTEIN-RELATED"/>
    <property type="match status" value="1"/>
</dbReference>
<keyword evidence="3" id="KW-0812">Transmembrane</keyword>
<dbReference type="CDD" id="cd11386">
    <property type="entry name" value="MCP_signal"/>
    <property type="match status" value="1"/>
</dbReference>
<dbReference type="SMART" id="SM00283">
    <property type="entry name" value="MA"/>
    <property type="match status" value="1"/>
</dbReference>
<feature type="transmembrane region" description="Helical" evidence="3">
    <location>
        <begin position="148"/>
        <end position="170"/>
    </location>
</feature>
<dbReference type="GO" id="GO:0007165">
    <property type="term" value="P:signal transduction"/>
    <property type="evidence" value="ECO:0007669"/>
    <property type="project" value="UniProtKB-KW"/>
</dbReference>
<evidence type="ECO:0000256" key="2">
    <source>
        <dbReference type="PROSITE-ProRule" id="PRU00284"/>
    </source>
</evidence>
<dbReference type="Gene3D" id="1.10.287.950">
    <property type="entry name" value="Methyl-accepting chemotaxis protein"/>
    <property type="match status" value="1"/>
</dbReference>
<feature type="domain" description="Methyl-accepting transducer" evidence="4">
    <location>
        <begin position="214"/>
        <end position="450"/>
    </location>
</feature>
<evidence type="ECO:0000313" key="5">
    <source>
        <dbReference type="EMBL" id="MRN52933.1"/>
    </source>
</evidence>
<dbReference type="Pfam" id="PF00015">
    <property type="entry name" value="MCPsignal"/>
    <property type="match status" value="1"/>
</dbReference>
<protein>
    <submittedName>
        <fullName evidence="5">Methyl-accepting chemotaxis protein</fullName>
    </submittedName>
</protein>
<keyword evidence="3" id="KW-0472">Membrane</keyword>
<name>A0A7X2H3U3_9BACL</name>
<feature type="transmembrane region" description="Helical" evidence="3">
    <location>
        <begin position="7"/>
        <end position="30"/>
    </location>
</feature>
<dbReference type="GO" id="GO:0016020">
    <property type="term" value="C:membrane"/>
    <property type="evidence" value="ECO:0007669"/>
    <property type="project" value="InterPro"/>
</dbReference>
<gene>
    <name evidence="5" type="ORF">GJB61_07965</name>
</gene>